<evidence type="ECO:0000256" key="1">
    <source>
        <dbReference type="SAM" id="MobiDB-lite"/>
    </source>
</evidence>
<dbReference type="GeneID" id="90824469"/>
<feature type="compositionally biased region" description="Polar residues" evidence="1">
    <location>
        <begin position="23"/>
        <end position="36"/>
    </location>
</feature>
<sequence length="79" mass="8913">MLRDRIHPPSSSHTLPLPPIPIASSSRSHNTTNQHYSPPPLFRRRSSPERDHLHLIPSEIENRQGIGVGKAYSSGTRER</sequence>
<feature type="region of interest" description="Disordered" evidence="1">
    <location>
        <begin position="1"/>
        <end position="79"/>
    </location>
</feature>
<reference evidence="2" key="2">
    <citation type="submission" date="2024-02" db="EMBL/GenBank/DDBJ databases">
        <title>Comparative genomics of Cryptococcus and Kwoniella reveals pathogenesis evolution and contrasting modes of karyotype evolution via chromosome fusion or intercentromeric recombination.</title>
        <authorList>
            <person name="Coelho M.A."/>
            <person name="David-Palma M."/>
            <person name="Shea T."/>
            <person name="Bowers K."/>
            <person name="McGinley-Smith S."/>
            <person name="Mohammad A.W."/>
            <person name="Gnirke A."/>
            <person name="Yurkov A.M."/>
            <person name="Nowrousian M."/>
            <person name="Sun S."/>
            <person name="Cuomo C.A."/>
            <person name="Heitman J."/>
        </authorList>
    </citation>
    <scope>NUCLEOTIDE SEQUENCE</scope>
    <source>
        <strain evidence="2">CBS 10118</strain>
    </source>
</reference>
<proteinExistence type="predicted"/>
<dbReference type="KEGG" id="kbi:90824469"/>
<dbReference type="Proteomes" id="UP000092730">
    <property type="component" value="Chromosome 7"/>
</dbReference>
<gene>
    <name evidence="2" type="ORF">I302_108508</name>
</gene>
<protein>
    <submittedName>
        <fullName evidence="2">Uncharacterized protein</fullName>
    </submittedName>
</protein>
<name>A0AAJ8MD13_9TREE</name>
<dbReference type="AlphaFoldDB" id="A0AAJ8MD13"/>
<reference evidence="2" key="1">
    <citation type="submission" date="2013-07" db="EMBL/GenBank/DDBJ databases">
        <authorList>
            <consortium name="The Broad Institute Genome Sequencing Platform"/>
            <person name="Cuomo C."/>
            <person name="Litvintseva A."/>
            <person name="Chen Y."/>
            <person name="Heitman J."/>
            <person name="Sun S."/>
            <person name="Springer D."/>
            <person name="Dromer F."/>
            <person name="Young S.K."/>
            <person name="Zeng Q."/>
            <person name="Gargeya S."/>
            <person name="Fitzgerald M."/>
            <person name="Abouelleil A."/>
            <person name="Alvarado L."/>
            <person name="Berlin A.M."/>
            <person name="Chapman S.B."/>
            <person name="Dewar J."/>
            <person name="Goldberg J."/>
            <person name="Griggs A."/>
            <person name="Gujja S."/>
            <person name="Hansen M."/>
            <person name="Howarth C."/>
            <person name="Imamovic A."/>
            <person name="Larimer J."/>
            <person name="McCowan C."/>
            <person name="Murphy C."/>
            <person name="Pearson M."/>
            <person name="Priest M."/>
            <person name="Roberts A."/>
            <person name="Saif S."/>
            <person name="Shea T."/>
            <person name="Sykes S."/>
            <person name="Wortman J."/>
            <person name="Nusbaum C."/>
            <person name="Birren B."/>
        </authorList>
    </citation>
    <scope>NUCLEOTIDE SEQUENCE</scope>
    <source>
        <strain evidence="2">CBS 10118</strain>
    </source>
</reference>
<dbReference type="RefSeq" id="XP_065726759.1">
    <property type="nucleotide sequence ID" value="XM_065870687.1"/>
</dbReference>
<organism evidence="2 3">
    <name type="scientific">Kwoniella bestiolae CBS 10118</name>
    <dbReference type="NCBI Taxonomy" id="1296100"/>
    <lineage>
        <taxon>Eukaryota</taxon>
        <taxon>Fungi</taxon>
        <taxon>Dikarya</taxon>
        <taxon>Basidiomycota</taxon>
        <taxon>Agaricomycotina</taxon>
        <taxon>Tremellomycetes</taxon>
        <taxon>Tremellales</taxon>
        <taxon>Cryptococcaceae</taxon>
        <taxon>Kwoniella</taxon>
    </lineage>
</organism>
<evidence type="ECO:0000313" key="2">
    <source>
        <dbReference type="EMBL" id="WVW86460.1"/>
    </source>
</evidence>
<keyword evidence="3" id="KW-1185">Reference proteome</keyword>
<accession>A0AAJ8MD13</accession>
<evidence type="ECO:0000313" key="3">
    <source>
        <dbReference type="Proteomes" id="UP000092730"/>
    </source>
</evidence>
<dbReference type="EMBL" id="CP144547">
    <property type="protein sequence ID" value="WVW86460.1"/>
    <property type="molecule type" value="Genomic_DNA"/>
</dbReference>